<name>A0AAW0DR62_9AGAR</name>
<accession>A0AAW0DR62</accession>
<reference evidence="1 2" key="1">
    <citation type="journal article" date="2024" name="J Genomics">
        <title>Draft genome sequencing and assembly of Favolaschia claudopus CIRM-BRFM 2984 isolated from oak limbs.</title>
        <authorList>
            <person name="Navarro D."/>
            <person name="Drula E."/>
            <person name="Chaduli D."/>
            <person name="Cazenave R."/>
            <person name="Ahrendt S."/>
            <person name="Wang J."/>
            <person name="Lipzen A."/>
            <person name="Daum C."/>
            <person name="Barry K."/>
            <person name="Grigoriev I.V."/>
            <person name="Favel A."/>
            <person name="Rosso M.N."/>
            <person name="Martin F."/>
        </authorList>
    </citation>
    <scope>NUCLEOTIDE SEQUENCE [LARGE SCALE GENOMIC DNA]</scope>
    <source>
        <strain evidence="1 2">CIRM-BRFM 2984</strain>
    </source>
</reference>
<protein>
    <recommendedName>
        <fullName evidence="3">F-box domain-containing protein</fullName>
    </recommendedName>
</protein>
<evidence type="ECO:0000313" key="1">
    <source>
        <dbReference type="EMBL" id="KAK7054084.1"/>
    </source>
</evidence>
<organism evidence="1 2">
    <name type="scientific">Favolaschia claudopus</name>
    <dbReference type="NCBI Taxonomy" id="2862362"/>
    <lineage>
        <taxon>Eukaryota</taxon>
        <taxon>Fungi</taxon>
        <taxon>Dikarya</taxon>
        <taxon>Basidiomycota</taxon>
        <taxon>Agaricomycotina</taxon>
        <taxon>Agaricomycetes</taxon>
        <taxon>Agaricomycetidae</taxon>
        <taxon>Agaricales</taxon>
        <taxon>Marasmiineae</taxon>
        <taxon>Mycenaceae</taxon>
        <taxon>Favolaschia</taxon>
    </lineage>
</organism>
<proteinExistence type="predicted"/>
<evidence type="ECO:0008006" key="3">
    <source>
        <dbReference type="Google" id="ProtNLM"/>
    </source>
</evidence>
<dbReference type="EMBL" id="JAWWNJ010000006">
    <property type="protein sequence ID" value="KAK7054084.1"/>
    <property type="molecule type" value="Genomic_DNA"/>
</dbReference>
<sequence>MSDSDTDMDSFAILQDTPVSSDLSLEYGVTDEYLNRITSFQASNRVKLNTFPTELLTKICLLAPDRFNERPHEWAKSVFLLGCVCSRWLALVTSEPAFCASIAIHEDTSEDSLSALIEKSKSASLSLAFYFKPGMSRVKFFTETMHTAEYLLEPVMSRCTWIWVAAPDELTGYEILRRLVKMDGSRVACAAIQIPHKVRRVEEWIEDFHNPRMLFSAHTPLLRTLSLSSSILPWDKSQAFGHLTVLHLVAIDDPRPTVRQLYDVFAAASNLERLLISEVRCDEFIPLKPLPVTDSVLPRLTHLSLHVEQGEDTCVFNTLVLPSLQGVHVKAEYEEGAKGAFGHLGRAGRHVQSVALETFVNAPETVKSLLEAFPSVTRVDCRGSGTTLGLLLHAATVHWPGLWPHLLELRIDNIFPDIMILRLMTGLTGLSRPSTRILTPMFPDTSGDKTIFGMHYLDLSDENEKKIKMARSERAVSTDIPIFRLFST</sequence>
<dbReference type="Proteomes" id="UP001362999">
    <property type="component" value="Unassembled WGS sequence"/>
</dbReference>
<dbReference type="AlphaFoldDB" id="A0AAW0DR62"/>
<keyword evidence="2" id="KW-1185">Reference proteome</keyword>
<comment type="caution">
    <text evidence="1">The sequence shown here is derived from an EMBL/GenBank/DDBJ whole genome shotgun (WGS) entry which is preliminary data.</text>
</comment>
<gene>
    <name evidence="1" type="ORF">R3P38DRAFT_2761878</name>
</gene>
<evidence type="ECO:0000313" key="2">
    <source>
        <dbReference type="Proteomes" id="UP001362999"/>
    </source>
</evidence>